<protein>
    <submittedName>
        <fullName evidence="1">Uncharacterized protein</fullName>
    </submittedName>
</protein>
<sequence>MVFLPHACVRQVTRVGGRTCLTLEAITPELDANSSDQQRFPPAHKVAKIWRPPPHAVMPMLGLQAAARQRKLQALRL</sequence>
<dbReference type="Proteomes" id="UP000051936">
    <property type="component" value="Unassembled WGS sequence"/>
</dbReference>
<keyword evidence="2" id="KW-1185">Reference proteome</keyword>
<dbReference type="EMBL" id="LJYG01000016">
    <property type="protein sequence ID" value="KRQ17291.1"/>
    <property type="molecule type" value="Genomic_DNA"/>
</dbReference>
<comment type="caution">
    <text evidence="1">The sequence shown here is derived from an EMBL/GenBank/DDBJ whole genome shotgun (WGS) entry which is preliminary data.</text>
</comment>
<name>A0A0R3E5A1_9BRAD</name>
<accession>A0A0R3E5A1</accession>
<proteinExistence type="predicted"/>
<gene>
    <name evidence="1" type="ORF">AOQ71_03720</name>
</gene>
<organism evidence="1 2">
    <name type="scientific">Bradyrhizobium manausense</name>
    <dbReference type="NCBI Taxonomy" id="989370"/>
    <lineage>
        <taxon>Bacteria</taxon>
        <taxon>Pseudomonadati</taxon>
        <taxon>Pseudomonadota</taxon>
        <taxon>Alphaproteobacteria</taxon>
        <taxon>Hyphomicrobiales</taxon>
        <taxon>Nitrobacteraceae</taxon>
        <taxon>Bradyrhizobium</taxon>
    </lineage>
</organism>
<evidence type="ECO:0000313" key="2">
    <source>
        <dbReference type="Proteomes" id="UP000051936"/>
    </source>
</evidence>
<reference evidence="1 2" key="1">
    <citation type="submission" date="2015-09" db="EMBL/GenBank/DDBJ databases">
        <title>Draft Genome Sequence of Bradyrhizobium manausense Strain BR 3351T, a Novel Symbiotic Nitrogen-Fixing Alphaproteobacterium Isolated from Brazilian Amazon Rain Forest.</title>
        <authorList>
            <person name="De Araujo J.L."/>
            <person name="Zilli J.E."/>
        </authorList>
    </citation>
    <scope>NUCLEOTIDE SEQUENCE [LARGE SCALE GENOMIC DNA]</scope>
    <source>
        <strain evidence="1 2">BR3351</strain>
    </source>
</reference>
<dbReference type="AlphaFoldDB" id="A0A0R3E5A1"/>
<evidence type="ECO:0000313" key="1">
    <source>
        <dbReference type="EMBL" id="KRQ17291.1"/>
    </source>
</evidence>